<gene>
    <name evidence="2" type="primary">Madm_1</name>
    <name evidence="2" type="ORF">E2C01_019426</name>
</gene>
<reference evidence="2 3" key="1">
    <citation type="submission" date="2019-05" db="EMBL/GenBank/DDBJ databases">
        <title>Another draft genome of Portunus trituberculatus and its Hox gene families provides insights of decapod evolution.</title>
        <authorList>
            <person name="Jeong J.-H."/>
            <person name="Song I."/>
            <person name="Kim S."/>
            <person name="Choi T."/>
            <person name="Kim D."/>
            <person name="Ryu S."/>
            <person name="Kim W."/>
        </authorList>
    </citation>
    <scope>NUCLEOTIDE SEQUENCE [LARGE SCALE GENOMIC DNA]</scope>
    <source>
        <tissue evidence="2">Muscle</tissue>
    </source>
</reference>
<protein>
    <submittedName>
        <fullName evidence="2">Nuclear receptor-binding</fullName>
    </submittedName>
</protein>
<evidence type="ECO:0000256" key="1">
    <source>
        <dbReference type="SAM" id="MobiDB-lite"/>
    </source>
</evidence>
<organism evidence="2 3">
    <name type="scientific">Portunus trituberculatus</name>
    <name type="common">Swimming crab</name>
    <name type="synonym">Neptunus trituberculatus</name>
    <dbReference type="NCBI Taxonomy" id="210409"/>
    <lineage>
        <taxon>Eukaryota</taxon>
        <taxon>Metazoa</taxon>
        <taxon>Ecdysozoa</taxon>
        <taxon>Arthropoda</taxon>
        <taxon>Crustacea</taxon>
        <taxon>Multicrustacea</taxon>
        <taxon>Malacostraca</taxon>
        <taxon>Eumalacostraca</taxon>
        <taxon>Eucarida</taxon>
        <taxon>Decapoda</taxon>
        <taxon>Pleocyemata</taxon>
        <taxon>Brachyura</taxon>
        <taxon>Eubrachyura</taxon>
        <taxon>Portunoidea</taxon>
        <taxon>Portunidae</taxon>
        <taxon>Portuninae</taxon>
        <taxon>Portunus</taxon>
    </lineage>
</organism>
<name>A0A5B7DXK2_PORTR</name>
<comment type="caution">
    <text evidence="2">The sequence shown here is derived from an EMBL/GenBank/DDBJ whole genome shotgun (WGS) entry which is preliminary data.</text>
</comment>
<evidence type="ECO:0000313" key="2">
    <source>
        <dbReference type="EMBL" id="MPC26290.1"/>
    </source>
</evidence>
<accession>A0A5B7DXK2</accession>
<dbReference type="Proteomes" id="UP000324222">
    <property type="component" value="Unassembled WGS sequence"/>
</dbReference>
<evidence type="ECO:0000313" key="3">
    <source>
        <dbReference type="Proteomes" id="UP000324222"/>
    </source>
</evidence>
<sequence length="296" mass="31909">MTGSKNGGNETEAKSPRESGEDSEDESEILEESPCGRWSKRRQEDYVWRCLVSREVSCVGRQWAWLRAFHSRVPVVLRGGGMWGSLGQCVYGLGGCNGQGCVEASHWSRLIGQVTRVAVMVVVVVMRRAGIMRYRSCSTDIISMCANSPSAGATTEHLGVSISCTSQQQQSSQQQDTSGCLSGAQQIPHRASTRYQAVFFTVFVQASASHGLRSTPYRPPSVHIPNLQDVCVVRVCRGECPKVAVVLETEMGGRGVDYSVAGVCLGVVRGIGLALPTWRGVIGNAAVEGGRPWGET</sequence>
<dbReference type="AlphaFoldDB" id="A0A5B7DXK2"/>
<keyword evidence="2" id="KW-0675">Receptor</keyword>
<feature type="region of interest" description="Disordered" evidence="1">
    <location>
        <begin position="1"/>
        <end position="31"/>
    </location>
</feature>
<proteinExistence type="predicted"/>
<dbReference type="EMBL" id="VSRR010001581">
    <property type="protein sequence ID" value="MPC26290.1"/>
    <property type="molecule type" value="Genomic_DNA"/>
</dbReference>
<feature type="compositionally biased region" description="Acidic residues" evidence="1">
    <location>
        <begin position="21"/>
        <end position="31"/>
    </location>
</feature>
<keyword evidence="3" id="KW-1185">Reference proteome</keyword>
<feature type="compositionally biased region" description="Basic and acidic residues" evidence="1">
    <location>
        <begin position="11"/>
        <end position="20"/>
    </location>
</feature>